<proteinExistence type="predicted"/>
<dbReference type="EMBL" id="JAHDVG010000474">
    <property type="protein sequence ID" value="KAH1177772.1"/>
    <property type="molecule type" value="Genomic_DNA"/>
</dbReference>
<evidence type="ECO:0000313" key="2">
    <source>
        <dbReference type="Proteomes" id="UP000827986"/>
    </source>
</evidence>
<keyword evidence="2" id="KW-1185">Reference proteome</keyword>
<evidence type="ECO:0000313" key="1">
    <source>
        <dbReference type="EMBL" id="KAH1177772.1"/>
    </source>
</evidence>
<organism evidence="1 2">
    <name type="scientific">Mauremys mutica</name>
    <name type="common">yellowpond turtle</name>
    <dbReference type="NCBI Taxonomy" id="74926"/>
    <lineage>
        <taxon>Eukaryota</taxon>
        <taxon>Metazoa</taxon>
        <taxon>Chordata</taxon>
        <taxon>Craniata</taxon>
        <taxon>Vertebrata</taxon>
        <taxon>Euteleostomi</taxon>
        <taxon>Archelosauria</taxon>
        <taxon>Testudinata</taxon>
        <taxon>Testudines</taxon>
        <taxon>Cryptodira</taxon>
        <taxon>Durocryptodira</taxon>
        <taxon>Testudinoidea</taxon>
        <taxon>Geoemydidae</taxon>
        <taxon>Geoemydinae</taxon>
        <taxon>Mauremys</taxon>
    </lineage>
</organism>
<protein>
    <submittedName>
        <fullName evidence="1">Uncharacterized protein</fullName>
    </submittedName>
</protein>
<dbReference type="AlphaFoldDB" id="A0A9D3XD30"/>
<sequence length="195" mass="20864">MLHAHLETRRYKSPAATLGDSDSLESEMLAGPLAQKRVTDRESTLCCSSRSYCLCMRIRGHWQGKPGPLAAQLSHETSGHLTPLCASGNLSLKAEMREVMLGGPSGAKQHLQLRMFTGIIFHPPVCLLCRIHKGQSISCLPLLSEGVPAEWEHHVFSQTPSCGFADSVPVGDYGAAGSVQNSLAGPNSGKHNAHG</sequence>
<name>A0A9D3XD30_9SAUR</name>
<gene>
    <name evidence="1" type="ORF">KIL84_011474</name>
</gene>
<dbReference type="Proteomes" id="UP000827986">
    <property type="component" value="Unassembled WGS sequence"/>
</dbReference>
<accession>A0A9D3XD30</accession>
<reference evidence="1" key="1">
    <citation type="submission" date="2021-09" db="EMBL/GenBank/DDBJ databases">
        <title>The genome of Mauremys mutica provides insights into the evolution of semi-aquatic lifestyle.</title>
        <authorList>
            <person name="Gong S."/>
            <person name="Gao Y."/>
        </authorList>
    </citation>
    <scope>NUCLEOTIDE SEQUENCE</scope>
    <source>
        <strain evidence="1">MM-2020</strain>
        <tissue evidence="1">Muscle</tissue>
    </source>
</reference>
<comment type="caution">
    <text evidence="1">The sequence shown here is derived from an EMBL/GenBank/DDBJ whole genome shotgun (WGS) entry which is preliminary data.</text>
</comment>